<comment type="caution">
    <text evidence="1">The sequence shown here is derived from an EMBL/GenBank/DDBJ whole genome shotgun (WGS) entry which is preliminary data.</text>
</comment>
<proteinExistence type="predicted"/>
<gene>
    <name evidence="1" type="ORF">T07_2395</name>
</gene>
<dbReference type="EMBL" id="JYDL01000175">
    <property type="protein sequence ID" value="KRX14014.1"/>
    <property type="molecule type" value="Genomic_DNA"/>
</dbReference>
<keyword evidence="2" id="KW-1185">Reference proteome</keyword>
<dbReference type="Proteomes" id="UP000054630">
    <property type="component" value="Unassembled WGS sequence"/>
</dbReference>
<accession>A0A0V0RHM0</accession>
<evidence type="ECO:0000313" key="2">
    <source>
        <dbReference type="Proteomes" id="UP000054630"/>
    </source>
</evidence>
<reference evidence="1 2" key="1">
    <citation type="submission" date="2015-01" db="EMBL/GenBank/DDBJ databases">
        <title>Evolution of Trichinella species and genotypes.</title>
        <authorList>
            <person name="Korhonen P.K."/>
            <person name="Edoardo P."/>
            <person name="Giuseppe L.R."/>
            <person name="Gasser R.B."/>
        </authorList>
    </citation>
    <scope>NUCLEOTIDE SEQUENCE [LARGE SCALE GENOMIC DNA]</scope>
    <source>
        <strain evidence="1">ISS37</strain>
    </source>
</reference>
<dbReference type="AlphaFoldDB" id="A0A0V0RHM0"/>
<protein>
    <submittedName>
        <fullName evidence="1">Uncharacterized protein</fullName>
    </submittedName>
</protein>
<sequence length="158" mass="18323">MDPQSAERSTSSDSESMMNHEEIWLSMFDLEKMALEHGLARLQGLVTEQSTWTPSEKCPERWNGQKKSCQMKLNHIPENEKMKILTEYGELAAKVLLVQQQVHELFASFHAPSSSNVAGKLITYSRHLPQRNKCHCQRNLTIQRYCPERRHDLSPMKK</sequence>
<organism evidence="1 2">
    <name type="scientific">Trichinella nelsoni</name>
    <dbReference type="NCBI Taxonomy" id="6336"/>
    <lineage>
        <taxon>Eukaryota</taxon>
        <taxon>Metazoa</taxon>
        <taxon>Ecdysozoa</taxon>
        <taxon>Nematoda</taxon>
        <taxon>Enoplea</taxon>
        <taxon>Dorylaimia</taxon>
        <taxon>Trichinellida</taxon>
        <taxon>Trichinellidae</taxon>
        <taxon>Trichinella</taxon>
    </lineage>
</organism>
<dbReference type="OrthoDB" id="10530994at2759"/>
<name>A0A0V0RHM0_9BILA</name>
<evidence type="ECO:0000313" key="1">
    <source>
        <dbReference type="EMBL" id="KRX14014.1"/>
    </source>
</evidence>